<evidence type="ECO:0000256" key="2">
    <source>
        <dbReference type="ARBA" id="ARBA00021310"/>
    </source>
</evidence>
<evidence type="ECO:0000313" key="9">
    <source>
        <dbReference type="EMBL" id="GIQ68010.1"/>
    </source>
</evidence>
<dbReference type="RefSeq" id="WP_213410628.1">
    <property type="nucleotide sequence ID" value="NZ_BOVK01000011.1"/>
</dbReference>
<dbReference type="InterPro" id="IPR022572">
    <property type="entry name" value="DNA_rep/recomb_RecO_N"/>
</dbReference>
<dbReference type="SUPFAM" id="SSF50249">
    <property type="entry name" value="Nucleic acid-binding proteins"/>
    <property type="match status" value="1"/>
</dbReference>
<dbReference type="EMBL" id="BOVK01000011">
    <property type="protein sequence ID" value="GIQ68010.1"/>
    <property type="molecule type" value="Genomic_DNA"/>
</dbReference>
<evidence type="ECO:0000313" key="10">
    <source>
        <dbReference type="Proteomes" id="UP000677918"/>
    </source>
</evidence>
<dbReference type="NCBIfam" id="TIGR00613">
    <property type="entry name" value="reco"/>
    <property type="match status" value="1"/>
</dbReference>
<protein>
    <recommendedName>
        <fullName evidence="2 7">DNA repair protein RecO</fullName>
    </recommendedName>
    <alternativeName>
        <fullName evidence="6 7">Recombination protein O</fullName>
    </alternativeName>
</protein>
<dbReference type="Gene3D" id="1.20.1440.120">
    <property type="entry name" value="Recombination protein O, C-terminal domain"/>
    <property type="match status" value="1"/>
</dbReference>
<dbReference type="GO" id="GO:0006302">
    <property type="term" value="P:double-strand break repair"/>
    <property type="evidence" value="ECO:0007669"/>
    <property type="project" value="TreeGrafter"/>
</dbReference>
<keyword evidence="10" id="KW-1185">Reference proteome</keyword>
<dbReference type="SUPFAM" id="SSF57863">
    <property type="entry name" value="ArfGap/RecO-like zinc finger"/>
    <property type="match status" value="1"/>
</dbReference>
<dbReference type="Pfam" id="PF11967">
    <property type="entry name" value="RecO_N"/>
    <property type="match status" value="1"/>
</dbReference>
<gene>
    <name evidence="7 9" type="primary">recO</name>
    <name evidence="9" type="ORF">XYCOK13_08340</name>
</gene>
<accession>A0A8J4M0P1</accession>
<dbReference type="HAMAP" id="MF_00201">
    <property type="entry name" value="RecO"/>
    <property type="match status" value="1"/>
</dbReference>
<keyword evidence="4 7" id="KW-0233">DNA recombination</keyword>
<name>A0A8J4M0P1_9BACL</name>
<evidence type="ECO:0000256" key="6">
    <source>
        <dbReference type="ARBA" id="ARBA00033409"/>
    </source>
</evidence>
<dbReference type="InterPro" id="IPR037278">
    <property type="entry name" value="ARFGAP/RecO"/>
</dbReference>
<sequence>MLYQADGVVIRTTDYGEGNKILTVFTKTHGKVSIMSRGAKKPKSRNAAVSQLFTYADFHYFKSGQMGTLNQAELIKSYRALREQLALSAYAAYLAELTDRVLEDRDASGYLFDQLIACYDALEDGKHPQIVTHLYELKMMQQGGYAPGLENCMSCGSQEQLQAFSASAGGAICRSCMRSCTDAIALHPKSIKLLYMLQRMDGRRLGKTEVSPEIMAEMKQALRAFIDTHVGLRFKSRSFLDQMEKYGF</sequence>
<comment type="caution">
    <text evidence="9">The sequence shown here is derived from an EMBL/GenBank/DDBJ whole genome shotgun (WGS) entry which is preliminary data.</text>
</comment>
<dbReference type="Gene3D" id="2.40.50.140">
    <property type="entry name" value="Nucleic acid-binding proteins"/>
    <property type="match status" value="1"/>
</dbReference>
<reference evidence="9" key="1">
    <citation type="submission" date="2021-04" db="EMBL/GenBank/DDBJ databases">
        <title>Draft genome sequence of Xylanibacillus composti strain K13.</title>
        <authorList>
            <person name="Uke A."/>
            <person name="Chhe C."/>
            <person name="Baramee S."/>
            <person name="Kosugi A."/>
        </authorList>
    </citation>
    <scope>NUCLEOTIDE SEQUENCE</scope>
    <source>
        <strain evidence="9">K13</strain>
    </source>
</reference>
<dbReference type="InterPro" id="IPR003717">
    <property type="entry name" value="RecO"/>
</dbReference>
<evidence type="ECO:0000256" key="5">
    <source>
        <dbReference type="ARBA" id="ARBA00023204"/>
    </source>
</evidence>
<dbReference type="GO" id="GO:0043590">
    <property type="term" value="C:bacterial nucleoid"/>
    <property type="evidence" value="ECO:0007669"/>
    <property type="project" value="TreeGrafter"/>
</dbReference>
<dbReference type="Pfam" id="PF02565">
    <property type="entry name" value="RecO_C"/>
    <property type="match status" value="1"/>
</dbReference>
<dbReference type="InterPro" id="IPR012340">
    <property type="entry name" value="NA-bd_OB-fold"/>
</dbReference>
<dbReference type="AlphaFoldDB" id="A0A8J4M0P1"/>
<dbReference type="InterPro" id="IPR042242">
    <property type="entry name" value="RecO_C"/>
</dbReference>
<dbReference type="GO" id="GO:0006310">
    <property type="term" value="P:DNA recombination"/>
    <property type="evidence" value="ECO:0007669"/>
    <property type="project" value="UniProtKB-UniRule"/>
</dbReference>
<comment type="similarity">
    <text evidence="1 7">Belongs to the RecO family.</text>
</comment>
<evidence type="ECO:0000256" key="1">
    <source>
        <dbReference type="ARBA" id="ARBA00007452"/>
    </source>
</evidence>
<keyword evidence="3 7" id="KW-0227">DNA damage</keyword>
<evidence type="ECO:0000256" key="4">
    <source>
        <dbReference type="ARBA" id="ARBA00023172"/>
    </source>
</evidence>
<evidence type="ECO:0000259" key="8">
    <source>
        <dbReference type="Pfam" id="PF11967"/>
    </source>
</evidence>
<proteinExistence type="inferred from homology"/>
<keyword evidence="5 7" id="KW-0234">DNA repair</keyword>
<comment type="function">
    <text evidence="7">Involved in DNA repair and RecF pathway recombination.</text>
</comment>
<dbReference type="PANTHER" id="PTHR33991">
    <property type="entry name" value="DNA REPAIR PROTEIN RECO"/>
    <property type="match status" value="1"/>
</dbReference>
<evidence type="ECO:0000256" key="7">
    <source>
        <dbReference type="HAMAP-Rule" id="MF_00201"/>
    </source>
</evidence>
<organism evidence="9 10">
    <name type="scientific">Xylanibacillus composti</name>
    <dbReference type="NCBI Taxonomy" id="1572762"/>
    <lineage>
        <taxon>Bacteria</taxon>
        <taxon>Bacillati</taxon>
        <taxon>Bacillota</taxon>
        <taxon>Bacilli</taxon>
        <taxon>Bacillales</taxon>
        <taxon>Paenibacillaceae</taxon>
        <taxon>Xylanibacillus</taxon>
    </lineage>
</organism>
<dbReference type="PANTHER" id="PTHR33991:SF1">
    <property type="entry name" value="DNA REPAIR PROTEIN RECO"/>
    <property type="match status" value="1"/>
</dbReference>
<evidence type="ECO:0000256" key="3">
    <source>
        <dbReference type="ARBA" id="ARBA00022763"/>
    </source>
</evidence>
<feature type="domain" description="DNA replication/recombination mediator RecO N-terminal" evidence="8">
    <location>
        <begin position="1"/>
        <end position="78"/>
    </location>
</feature>
<dbReference type="Proteomes" id="UP000677918">
    <property type="component" value="Unassembled WGS sequence"/>
</dbReference>